<evidence type="ECO:0000313" key="11">
    <source>
        <dbReference type="Proteomes" id="UP001201217"/>
    </source>
</evidence>
<evidence type="ECO:0000313" key="10">
    <source>
        <dbReference type="EMBL" id="MCF4098492.1"/>
    </source>
</evidence>
<keyword evidence="11" id="KW-1185">Reference proteome</keyword>
<organism evidence="10 11">
    <name type="scientific">Maritalea mediterranea</name>
    <dbReference type="NCBI Taxonomy" id="2909667"/>
    <lineage>
        <taxon>Bacteria</taxon>
        <taxon>Pseudomonadati</taxon>
        <taxon>Pseudomonadota</taxon>
        <taxon>Alphaproteobacteria</taxon>
        <taxon>Hyphomicrobiales</taxon>
        <taxon>Devosiaceae</taxon>
        <taxon>Maritalea</taxon>
    </lineage>
</organism>
<keyword evidence="7 9" id="KW-0067">ATP-binding</keyword>
<dbReference type="Gene3D" id="3.40.50.300">
    <property type="entry name" value="P-loop containing nucleotide triphosphate hydrolases"/>
    <property type="match status" value="1"/>
</dbReference>
<evidence type="ECO:0000256" key="9">
    <source>
        <dbReference type="RuleBase" id="RU363066"/>
    </source>
</evidence>
<dbReference type="InterPro" id="IPR027417">
    <property type="entry name" value="P-loop_NTPase"/>
</dbReference>
<evidence type="ECO:0000256" key="7">
    <source>
        <dbReference type="ARBA" id="ARBA00022840"/>
    </source>
</evidence>
<evidence type="ECO:0000256" key="8">
    <source>
        <dbReference type="ARBA" id="ARBA00048090"/>
    </source>
</evidence>
<evidence type="ECO:0000256" key="4">
    <source>
        <dbReference type="ARBA" id="ARBA00022679"/>
    </source>
</evidence>
<dbReference type="CDD" id="cd02021">
    <property type="entry name" value="GntK"/>
    <property type="match status" value="1"/>
</dbReference>
<evidence type="ECO:0000256" key="5">
    <source>
        <dbReference type="ARBA" id="ARBA00022741"/>
    </source>
</evidence>
<dbReference type="NCBIfam" id="TIGR01313">
    <property type="entry name" value="therm_gnt_kin"/>
    <property type="match status" value="1"/>
</dbReference>
<dbReference type="PANTHER" id="PTHR43442">
    <property type="entry name" value="GLUCONOKINASE-RELATED"/>
    <property type="match status" value="1"/>
</dbReference>
<dbReference type="RefSeq" id="WP_236114010.1">
    <property type="nucleotide sequence ID" value="NZ_JAKGTI010000001.1"/>
</dbReference>
<comment type="catalytic activity">
    <reaction evidence="8 9">
        <text>D-gluconate + ATP = 6-phospho-D-gluconate + ADP + H(+)</text>
        <dbReference type="Rhea" id="RHEA:19433"/>
        <dbReference type="ChEBI" id="CHEBI:15378"/>
        <dbReference type="ChEBI" id="CHEBI:18391"/>
        <dbReference type="ChEBI" id="CHEBI:30616"/>
        <dbReference type="ChEBI" id="CHEBI:58759"/>
        <dbReference type="ChEBI" id="CHEBI:456216"/>
        <dbReference type="EC" id="2.7.1.12"/>
    </reaction>
</comment>
<proteinExistence type="inferred from homology"/>
<keyword evidence="5 9" id="KW-0547">Nucleotide-binding</keyword>
<evidence type="ECO:0000256" key="6">
    <source>
        <dbReference type="ARBA" id="ARBA00022777"/>
    </source>
</evidence>
<evidence type="ECO:0000256" key="2">
    <source>
        <dbReference type="ARBA" id="ARBA00008420"/>
    </source>
</evidence>
<dbReference type="Pfam" id="PF13671">
    <property type="entry name" value="AAA_33"/>
    <property type="match status" value="1"/>
</dbReference>
<comment type="caution">
    <text evidence="10">The sequence shown here is derived from an EMBL/GenBank/DDBJ whole genome shotgun (WGS) entry which is preliminary data.</text>
</comment>
<keyword evidence="6 9" id="KW-0418">Kinase</keyword>
<keyword evidence="4 9" id="KW-0808">Transferase</keyword>
<dbReference type="Proteomes" id="UP001201217">
    <property type="component" value="Unassembled WGS sequence"/>
</dbReference>
<dbReference type="SUPFAM" id="SSF52540">
    <property type="entry name" value="P-loop containing nucleoside triphosphate hydrolases"/>
    <property type="match status" value="1"/>
</dbReference>
<dbReference type="EC" id="2.7.1.12" evidence="3 9"/>
<dbReference type="PANTHER" id="PTHR43442:SF3">
    <property type="entry name" value="GLUCONOKINASE-RELATED"/>
    <property type="match status" value="1"/>
</dbReference>
<comment type="pathway">
    <text evidence="1">Carbohydrate acid metabolism.</text>
</comment>
<evidence type="ECO:0000256" key="3">
    <source>
        <dbReference type="ARBA" id="ARBA00012054"/>
    </source>
</evidence>
<dbReference type="EMBL" id="JAKGTI010000001">
    <property type="protein sequence ID" value="MCF4098492.1"/>
    <property type="molecule type" value="Genomic_DNA"/>
</dbReference>
<name>A0ABS9E6Q2_9HYPH</name>
<accession>A0ABS9E6Q2</accession>
<dbReference type="InterPro" id="IPR006001">
    <property type="entry name" value="Therm_gnt_kin"/>
</dbReference>
<evidence type="ECO:0000256" key="1">
    <source>
        <dbReference type="ARBA" id="ARBA00004761"/>
    </source>
</evidence>
<sequence length="183" mass="20045">MSVKGQYSATIVIGVCGVGKTSVGHALALALNADFIEADDYHSAENLKAMASGIPLSDEMRLPWLKTLAEAAEAARQKRPVVMACSALKRSYRDLLRDKIGKVQFVFLHGDRDMIADRLVKRADHFMPVSLLDSQIATLEPPTSQEDVIAVDVALPKTEIVDIVARTMRTRQNADMTALNSEH</sequence>
<gene>
    <name evidence="10" type="ORF">L1I42_08320</name>
</gene>
<reference evidence="10 11" key="1">
    <citation type="submission" date="2022-01" db="EMBL/GenBank/DDBJ databases">
        <title>Maritalea mediterranea sp. nov., isolated from marine plastic residues from the Malva-rosa beach (Valencia, Spain).</title>
        <authorList>
            <person name="Vidal-Verdu A."/>
            <person name="Molina-Menor E."/>
            <person name="Pascual J."/>
            <person name="Pereto J."/>
            <person name="Porcar M."/>
        </authorList>
    </citation>
    <scope>NUCLEOTIDE SEQUENCE [LARGE SCALE GENOMIC DNA]</scope>
    <source>
        <strain evidence="10 11">P4.10X</strain>
    </source>
</reference>
<protein>
    <recommendedName>
        <fullName evidence="3 9">Gluconokinase</fullName>
        <ecNumber evidence="3 9">2.7.1.12</ecNumber>
    </recommendedName>
</protein>
<comment type="similarity">
    <text evidence="2 9">Belongs to the gluconokinase GntK/GntV family.</text>
</comment>